<evidence type="ECO:0000256" key="4">
    <source>
        <dbReference type="ARBA" id="ARBA00023125"/>
    </source>
</evidence>
<evidence type="ECO:0000313" key="7">
    <source>
        <dbReference type="EMBL" id="RLL72418.1"/>
    </source>
</evidence>
<feature type="region of interest" description="Disordered" evidence="5">
    <location>
        <begin position="59"/>
        <end position="82"/>
    </location>
</feature>
<dbReference type="AlphaFoldDB" id="A0A421BVT1"/>
<dbReference type="InterPro" id="IPR037150">
    <property type="entry name" value="H-NS_C_dom_sf"/>
</dbReference>
<comment type="similarity">
    <text evidence="2">Belongs to the histone-like protein H-NS family.</text>
</comment>
<dbReference type="Proteomes" id="UP000279673">
    <property type="component" value="Unassembled WGS sequence"/>
</dbReference>
<evidence type="ECO:0000259" key="6">
    <source>
        <dbReference type="SMART" id="SM00528"/>
    </source>
</evidence>
<dbReference type="GO" id="GO:0032993">
    <property type="term" value="C:protein-DNA complex"/>
    <property type="evidence" value="ECO:0007669"/>
    <property type="project" value="TreeGrafter"/>
</dbReference>
<sequence>MDISFDDLTLAELKTLRTKVDRAIETYEDRKKREALAELEESARKMGYSLAELAELSSAKPRKAVAPKYANSENPAETWTGRGRKPKWVEAALAAGKSLEDLAI</sequence>
<dbReference type="GO" id="GO:0001217">
    <property type="term" value="F:DNA-binding transcription repressor activity"/>
    <property type="evidence" value="ECO:0007669"/>
    <property type="project" value="TreeGrafter"/>
</dbReference>
<dbReference type="EMBL" id="RCHI01000002">
    <property type="protein sequence ID" value="RLL72418.1"/>
    <property type="molecule type" value="Genomic_DNA"/>
</dbReference>
<evidence type="ECO:0000313" key="8">
    <source>
        <dbReference type="Proteomes" id="UP000279673"/>
    </source>
</evidence>
<comment type="subcellular location">
    <subcellularLocation>
        <location evidence="1">Cytoplasm</location>
        <location evidence="1">Nucleoid</location>
    </subcellularLocation>
</comment>
<dbReference type="SMART" id="SM00528">
    <property type="entry name" value="HNS"/>
    <property type="match status" value="1"/>
</dbReference>
<gene>
    <name evidence="7" type="ORF">DYS74_03140</name>
</gene>
<dbReference type="Pfam" id="PF00816">
    <property type="entry name" value="Histone_HNS"/>
    <property type="match status" value="1"/>
</dbReference>
<dbReference type="GO" id="GO:0003681">
    <property type="term" value="F:bent DNA binding"/>
    <property type="evidence" value="ECO:0007669"/>
    <property type="project" value="TreeGrafter"/>
</dbReference>
<dbReference type="PANTHER" id="PTHR38097:SF2">
    <property type="entry name" value="DNA-BINDING PROTEIN STPA"/>
    <property type="match status" value="1"/>
</dbReference>
<reference evidence="7 8" key="1">
    <citation type="submission" date="2018-10" db="EMBL/GenBank/DDBJ databases">
        <title>Rhodobacter sp . BO-81.</title>
        <authorList>
            <person name="Im W.T."/>
        </authorList>
    </citation>
    <scope>NUCLEOTIDE SEQUENCE [LARGE SCALE GENOMIC DNA]</scope>
    <source>
        <strain evidence="7 8">BO-81</strain>
    </source>
</reference>
<name>A0A421BVT1_9RHOB</name>
<dbReference type="GO" id="GO:0003680">
    <property type="term" value="F:minor groove of adenine-thymine-rich DNA binding"/>
    <property type="evidence" value="ECO:0007669"/>
    <property type="project" value="TreeGrafter"/>
</dbReference>
<feature type="domain" description="DNA-binding protein H-NS-like C-terminal" evidence="6">
    <location>
        <begin position="59"/>
        <end position="104"/>
    </location>
</feature>
<dbReference type="Gene3D" id="4.10.430.10">
    <property type="entry name" value="Histone-like protein H-NS, C-terminal domain"/>
    <property type="match status" value="1"/>
</dbReference>
<accession>A0A421BVT1</accession>
<dbReference type="RefSeq" id="WP_121530817.1">
    <property type="nucleotide sequence ID" value="NZ_RCHI01000002.1"/>
</dbReference>
<evidence type="ECO:0000256" key="3">
    <source>
        <dbReference type="ARBA" id="ARBA00022490"/>
    </source>
</evidence>
<dbReference type="SUPFAM" id="SSF81273">
    <property type="entry name" value="H-NS histone-like proteins"/>
    <property type="match status" value="1"/>
</dbReference>
<comment type="caution">
    <text evidence="7">The sequence shown here is derived from an EMBL/GenBank/DDBJ whole genome shotgun (WGS) entry which is preliminary data.</text>
</comment>
<evidence type="ECO:0000256" key="5">
    <source>
        <dbReference type="SAM" id="MobiDB-lite"/>
    </source>
</evidence>
<organism evidence="7 8">
    <name type="scientific">Paenirhodobacter hankyongi</name>
    <dbReference type="NCBI Taxonomy" id="2294033"/>
    <lineage>
        <taxon>Bacteria</taxon>
        <taxon>Pseudomonadati</taxon>
        <taxon>Pseudomonadota</taxon>
        <taxon>Alphaproteobacteria</taxon>
        <taxon>Rhodobacterales</taxon>
        <taxon>Rhodobacter group</taxon>
        <taxon>Paenirhodobacter</taxon>
    </lineage>
</organism>
<proteinExistence type="inferred from homology"/>
<dbReference type="GO" id="GO:0000976">
    <property type="term" value="F:transcription cis-regulatory region binding"/>
    <property type="evidence" value="ECO:0007669"/>
    <property type="project" value="TreeGrafter"/>
</dbReference>
<dbReference type="GO" id="GO:0005829">
    <property type="term" value="C:cytosol"/>
    <property type="evidence" value="ECO:0007669"/>
    <property type="project" value="TreeGrafter"/>
</dbReference>
<evidence type="ECO:0000256" key="1">
    <source>
        <dbReference type="ARBA" id="ARBA00004453"/>
    </source>
</evidence>
<dbReference type="InterPro" id="IPR027444">
    <property type="entry name" value="H-NS_C_dom"/>
</dbReference>
<protein>
    <submittedName>
        <fullName evidence="7">H-NS histone family protein</fullName>
    </submittedName>
</protein>
<dbReference type="GO" id="GO:0009295">
    <property type="term" value="C:nucleoid"/>
    <property type="evidence" value="ECO:0007669"/>
    <property type="project" value="UniProtKB-SubCell"/>
</dbReference>
<keyword evidence="3" id="KW-0963">Cytoplasm</keyword>
<keyword evidence="8" id="KW-1185">Reference proteome</keyword>
<dbReference type="PANTHER" id="PTHR38097">
    <property type="match status" value="1"/>
</dbReference>
<evidence type="ECO:0000256" key="2">
    <source>
        <dbReference type="ARBA" id="ARBA00010610"/>
    </source>
</evidence>
<keyword evidence="4" id="KW-0238">DNA-binding</keyword>